<organism evidence="2 3">
    <name type="scientific">Xanthomonas pisi</name>
    <dbReference type="NCBI Taxonomy" id="56457"/>
    <lineage>
        <taxon>Bacteria</taxon>
        <taxon>Pseudomonadati</taxon>
        <taxon>Pseudomonadota</taxon>
        <taxon>Gammaproteobacteria</taxon>
        <taxon>Lysobacterales</taxon>
        <taxon>Lysobacteraceae</taxon>
        <taxon>Xanthomonas</taxon>
    </lineage>
</organism>
<protein>
    <recommendedName>
        <fullName evidence="1">Putative zinc-finger domain-containing protein</fullName>
    </recommendedName>
</protein>
<keyword evidence="3" id="KW-1185">Reference proteome</keyword>
<gene>
    <name evidence="2" type="ORF">XpiCFBP4643_03230</name>
</gene>
<evidence type="ECO:0000259" key="1">
    <source>
        <dbReference type="Pfam" id="PF13490"/>
    </source>
</evidence>
<comment type="caution">
    <text evidence="2">The sequence shown here is derived from an EMBL/GenBank/DDBJ whole genome shotgun (WGS) entry which is preliminary data.</text>
</comment>
<dbReference type="Proteomes" id="UP000238191">
    <property type="component" value="Unassembled WGS sequence"/>
</dbReference>
<evidence type="ECO:0000313" key="2">
    <source>
        <dbReference type="EMBL" id="PPU69844.1"/>
    </source>
</evidence>
<dbReference type="EMBL" id="MDEI01000002">
    <property type="protein sequence ID" value="PPU69844.1"/>
    <property type="molecule type" value="Genomic_DNA"/>
</dbReference>
<evidence type="ECO:0000313" key="3">
    <source>
        <dbReference type="Proteomes" id="UP000238191"/>
    </source>
</evidence>
<reference evidence="3" key="1">
    <citation type="submission" date="2016-08" db="EMBL/GenBank/DDBJ databases">
        <authorList>
            <person name="Merda D."/>
            <person name="Briand M."/>
            <person name="Taghouti G."/>
            <person name="Carrere S."/>
            <person name="Gouzy J."/>
            <person name="Portier P."/>
            <person name="Jacques M.-A."/>
            <person name="Fischer-Le Saux M."/>
        </authorList>
    </citation>
    <scope>NUCLEOTIDE SEQUENCE [LARGE SCALE GENOMIC DNA]</scope>
    <source>
        <strain evidence="3">CFBP4643</strain>
    </source>
</reference>
<accession>A0A2S7D7X2</accession>
<dbReference type="InterPro" id="IPR027383">
    <property type="entry name" value="Znf_put"/>
</dbReference>
<dbReference type="AlphaFoldDB" id="A0A2S7D7X2"/>
<dbReference type="OrthoDB" id="5958009at2"/>
<proteinExistence type="predicted"/>
<dbReference type="Pfam" id="PF13490">
    <property type="entry name" value="zf-HC2"/>
    <property type="match status" value="1"/>
</dbReference>
<feature type="domain" description="Putative zinc-finger" evidence="1">
    <location>
        <begin position="47"/>
        <end position="80"/>
    </location>
</feature>
<name>A0A2S7D7X2_9XANT</name>
<sequence length="253" mass="26473">MPGGHDQSPAVSCAGQITQCAARPGRQHPLHGDPAMKTFFIAPGKECSHAWELMPAVLLDSATEEENAWLIAHVAKCASCSAEFAQQTRLRQALALPCAVTLDANAGLQRLLGRLDAPEVRVAPAPAARRSGSWTVRALAAAALVQAIGLGVMGIKLASPAPAQSHDYRTLSSATALPVPQGAIRVVPNASMTVADWDRLLHAQQLQVIGGPNDMGAYTVVPAAPQPPAQPQRTVQQLRANPGIRLAEVISAP</sequence>